<name>A0A4R3UXB4_9BURK</name>
<keyword evidence="5" id="KW-0547">Nucleotide-binding</keyword>
<dbReference type="SUPFAM" id="SSF53223">
    <property type="entry name" value="Aminoacid dehydrogenase-like, N-terminal domain"/>
    <property type="match status" value="1"/>
</dbReference>
<feature type="domain" description="Glutamate/phenylalanine/leucine/valine/L-tryptophan dehydrogenase C-terminal" evidence="9">
    <location>
        <begin position="213"/>
        <end position="443"/>
    </location>
</feature>
<feature type="compositionally biased region" description="Polar residues" evidence="8">
    <location>
        <begin position="1"/>
        <end position="10"/>
    </location>
</feature>
<feature type="binding site" evidence="5">
    <location>
        <position position="379"/>
    </location>
    <ligand>
        <name>substrate</name>
    </ligand>
</feature>
<dbReference type="EMBL" id="SMBX01000008">
    <property type="protein sequence ID" value="TCU95288.1"/>
    <property type="molecule type" value="Genomic_DNA"/>
</dbReference>
<evidence type="ECO:0000256" key="8">
    <source>
        <dbReference type="SAM" id="MobiDB-lite"/>
    </source>
</evidence>
<dbReference type="Gene3D" id="3.40.50.720">
    <property type="entry name" value="NAD(P)-binding Rossmann-like Domain"/>
    <property type="match status" value="1"/>
</dbReference>
<feature type="binding site" evidence="5">
    <location>
        <position position="100"/>
    </location>
    <ligand>
        <name>substrate</name>
    </ligand>
</feature>
<evidence type="ECO:0000256" key="5">
    <source>
        <dbReference type="PIRSR" id="PIRSR000185-2"/>
    </source>
</evidence>
<dbReference type="InterPro" id="IPR006096">
    <property type="entry name" value="Glu/Leu/Phe/Val/Trp_DH_C"/>
</dbReference>
<dbReference type="InterPro" id="IPR036291">
    <property type="entry name" value="NAD(P)-bd_dom_sf"/>
</dbReference>
<dbReference type="PANTHER" id="PTHR11606">
    <property type="entry name" value="GLUTAMATE DEHYDROGENASE"/>
    <property type="match status" value="1"/>
</dbReference>
<dbReference type="InterPro" id="IPR033524">
    <property type="entry name" value="Glu/Leu/Phe/Val_DH_AS"/>
</dbReference>
<dbReference type="InterPro" id="IPR006097">
    <property type="entry name" value="Glu/Leu/Phe/Val/Trp_DH_dimer"/>
</dbReference>
<evidence type="ECO:0000256" key="6">
    <source>
        <dbReference type="PIRSR" id="PIRSR000185-3"/>
    </source>
</evidence>
<dbReference type="FunFam" id="3.40.50.10860:FF:000003">
    <property type="entry name" value="Glutamate dehydrogenase"/>
    <property type="match status" value="1"/>
</dbReference>
<dbReference type="OrthoDB" id="9803297at2"/>
<dbReference type="PROSITE" id="PS00074">
    <property type="entry name" value="GLFV_DEHYDROGENASE"/>
    <property type="match status" value="1"/>
</dbReference>
<comment type="similarity">
    <text evidence="1 3 7">Belongs to the Glu/Leu/Phe/Val dehydrogenases family.</text>
</comment>
<keyword evidence="11" id="KW-1185">Reference proteome</keyword>
<feature type="compositionally biased region" description="Basic residues" evidence="8">
    <location>
        <begin position="13"/>
        <end position="23"/>
    </location>
</feature>
<evidence type="ECO:0000256" key="7">
    <source>
        <dbReference type="RuleBase" id="RU004417"/>
    </source>
</evidence>
<evidence type="ECO:0000313" key="11">
    <source>
        <dbReference type="Proteomes" id="UP000294692"/>
    </source>
</evidence>
<dbReference type="Pfam" id="PF02812">
    <property type="entry name" value="ELFV_dehydrog_N"/>
    <property type="match status" value="1"/>
</dbReference>
<dbReference type="Gene3D" id="3.40.50.10860">
    <property type="entry name" value="Leucine Dehydrogenase, chain A, domain 1"/>
    <property type="match status" value="1"/>
</dbReference>
<dbReference type="InterPro" id="IPR033922">
    <property type="entry name" value="NAD_bind_Glu_DH"/>
</dbReference>
<comment type="caution">
    <text evidence="10">The sequence shown here is derived from an EMBL/GenBank/DDBJ whole genome shotgun (WGS) entry which is preliminary data.</text>
</comment>
<dbReference type="PRINTS" id="PR00082">
    <property type="entry name" value="GLFDHDRGNASE"/>
</dbReference>
<dbReference type="SUPFAM" id="SSF51735">
    <property type="entry name" value="NAD(P)-binding Rossmann-fold domains"/>
    <property type="match status" value="1"/>
</dbReference>
<dbReference type="InterPro" id="IPR014362">
    <property type="entry name" value="Glu_DH"/>
</dbReference>
<organism evidence="10 11">
    <name type="scientific">Paracandidimonas soli</name>
    <dbReference type="NCBI Taxonomy" id="1917182"/>
    <lineage>
        <taxon>Bacteria</taxon>
        <taxon>Pseudomonadati</taxon>
        <taxon>Pseudomonadota</taxon>
        <taxon>Betaproteobacteria</taxon>
        <taxon>Burkholderiales</taxon>
        <taxon>Alcaligenaceae</taxon>
        <taxon>Paracandidimonas</taxon>
    </lineage>
</organism>
<sequence>MTHSDANDQSPHAGKHISPKHSTHPLLSYLDPEHLGPWGIYLQQVDRVTPYLGHLAKWVETLKRPKRALIVDIPIELDNGTVAHFEGYRVQHNLSRGPGKGGVRFHQDVTLSEVMALSAWMSVKNAAVNVPYGGAKGGVRIDPRKYSQNELEKVARRYTSEIGLIIGPTKDIPAPDVNTNEKVMAWMMDTYSQNVGATATGVVTGKPIELGGSLGRREATGRGVFTVGVEAAKLIGLPIDGVRVAIQGFGNVGGTAGKLFAEAGAKVVAVQDHTGTVYRDGGLDVEALLAHVRETGGVSGFGKADVMADDEFWGVDCDILIPAALEGQVNKDTAPRIKAKMVIEGANGPTTPTADDILNDKGVLVLPDVIANAGGVTVSYFEWVQDFSSFFWTEDEINQRLVKIMKDAFNAVWQVAQQHKVSLRTATFIVACSRILQARELRGLYP</sequence>
<dbReference type="GO" id="GO:0004352">
    <property type="term" value="F:glutamate dehydrogenase (NAD+) activity"/>
    <property type="evidence" value="ECO:0007669"/>
    <property type="project" value="TreeGrafter"/>
</dbReference>
<dbReference type="PIRSF" id="PIRSF000185">
    <property type="entry name" value="Glu_DH"/>
    <property type="match status" value="1"/>
</dbReference>
<keyword evidence="5" id="KW-0520">NAD</keyword>
<protein>
    <recommendedName>
        <fullName evidence="3">Glutamate dehydrogenase</fullName>
    </recommendedName>
</protein>
<evidence type="ECO:0000313" key="10">
    <source>
        <dbReference type="EMBL" id="TCU95288.1"/>
    </source>
</evidence>
<evidence type="ECO:0000256" key="1">
    <source>
        <dbReference type="ARBA" id="ARBA00006382"/>
    </source>
</evidence>
<feature type="site" description="Important for catalysis" evidence="6">
    <location>
        <position position="176"/>
    </location>
</feature>
<dbReference type="RefSeq" id="WP_132477721.1">
    <property type="nucleotide sequence ID" value="NZ_JBHRVM010000001.1"/>
</dbReference>
<feature type="binding site" evidence="5">
    <location>
        <position position="251"/>
    </location>
    <ligand>
        <name>NAD(+)</name>
        <dbReference type="ChEBI" id="CHEBI:57540"/>
    </ligand>
</feature>
<feature type="binding site" evidence="5">
    <location>
        <position position="220"/>
    </location>
    <ligand>
        <name>NAD(+)</name>
        <dbReference type="ChEBI" id="CHEBI:57540"/>
    </ligand>
</feature>
<dbReference type="InterPro" id="IPR006095">
    <property type="entry name" value="Glu/Leu/Phe/Val/Trp_DH"/>
</dbReference>
<feature type="binding site" evidence="5">
    <location>
        <position position="124"/>
    </location>
    <ligand>
        <name>substrate</name>
    </ligand>
</feature>
<dbReference type="InterPro" id="IPR046346">
    <property type="entry name" value="Aminoacid_DH-like_N_sf"/>
</dbReference>
<feature type="region of interest" description="Disordered" evidence="8">
    <location>
        <begin position="1"/>
        <end position="23"/>
    </location>
</feature>
<reference evidence="10 11" key="1">
    <citation type="submission" date="2019-03" db="EMBL/GenBank/DDBJ databases">
        <title>Genomic Encyclopedia of Type Strains, Phase IV (KMG-IV): sequencing the most valuable type-strain genomes for metagenomic binning, comparative biology and taxonomic classification.</title>
        <authorList>
            <person name="Goeker M."/>
        </authorList>
    </citation>
    <scope>NUCLEOTIDE SEQUENCE [LARGE SCALE GENOMIC DNA]</scope>
    <source>
        <strain evidence="10 11">DSM 100048</strain>
    </source>
</reference>
<feature type="active site" description="Proton donor" evidence="4">
    <location>
        <position position="136"/>
    </location>
</feature>
<keyword evidence="2 3" id="KW-0560">Oxidoreductase</keyword>
<evidence type="ECO:0000259" key="9">
    <source>
        <dbReference type="SMART" id="SM00839"/>
    </source>
</evidence>
<dbReference type="CDD" id="cd01076">
    <property type="entry name" value="NAD_bind_1_Glu_DH"/>
    <property type="match status" value="1"/>
</dbReference>
<evidence type="ECO:0000256" key="4">
    <source>
        <dbReference type="PIRSR" id="PIRSR000185-1"/>
    </source>
</evidence>
<proteinExistence type="inferred from homology"/>
<dbReference type="Pfam" id="PF00208">
    <property type="entry name" value="ELFV_dehydrog"/>
    <property type="match status" value="1"/>
</dbReference>
<dbReference type="GO" id="GO:0000166">
    <property type="term" value="F:nucleotide binding"/>
    <property type="evidence" value="ECO:0007669"/>
    <property type="project" value="UniProtKB-KW"/>
</dbReference>
<dbReference type="SMART" id="SM00839">
    <property type="entry name" value="ELFV_dehydrog"/>
    <property type="match status" value="1"/>
</dbReference>
<dbReference type="AlphaFoldDB" id="A0A4R3UXB4"/>
<gene>
    <name evidence="10" type="ORF">EV686_108131</name>
</gene>
<accession>A0A4R3UXB4</accession>
<evidence type="ECO:0000256" key="3">
    <source>
        <dbReference type="PIRNR" id="PIRNR000185"/>
    </source>
</evidence>
<dbReference type="GO" id="GO:0006538">
    <property type="term" value="P:L-glutamate catabolic process"/>
    <property type="evidence" value="ECO:0007669"/>
    <property type="project" value="TreeGrafter"/>
</dbReference>
<dbReference type="Gene3D" id="1.10.8.1210">
    <property type="match status" value="2"/>
</dbReference>
<evidence type="ECO:0000256" key="2">
    <source>
        <dbReference type="ARBA" id="ARBA00023002"/>
    </source>
</evidence>
<dbReference type="PANTHER" id="PTHR11606:SF13">
    <property type="entry name" value="GLUTAMATE DEHYDROGENASE 1, MITOCHONDRIAL"/>
    <property type="match status" value="1"/>
</dbReference>
<dbReference type="Proteomes" id="UP000294692">
    <property type="component" value="Unassembled WGS sequence"/>
</dbReference>